<evidence type="ECO:0000256" key="3">
    <source>
        <dbReference type="ARBA" id="ARBA00022722"/>
    </source>
</evidence>
<dbReference type="CDD" id="cd18746">
    <property type="entry name" value="PIN_VapC4-5_FitB-like"/>
    <property type="match status" value="1"/>
</dbReference>
<dbReference type="GO" id="GO:0016787">
    <property type="term" value="F:hydrolase activity"/>
    <property type="evidence" value="ECO:0007669"/>
    <property type="project" value="UniProtKB-KW"/>
</dbReference>
<proteinExistence type="inferred from homology"/>
<comment type="caution">
    <text evidence="10">The sequence shown here is derived from an EMBL/GenBank/DDBJ whole genome shotgun (WGS) entry which is preliminary data.</text>
</comment>
<dbReference type="OrthoDB" id="9804823at2"/>
<keyword evidence="2 8" id="KW-1277">Toxin-antitoxin system</keyword>
<keyword evidence="11" id="KW-1185">Reference proteome</keyword>
<keyword evidence="6 8" id="KW-0460">Magnesium</keyword>
<evidence type="ECO:0000256" key="8">
    <source>
        <dbReference type="HAMAP-Rule" id="MF_00265"/>
    </source>
</evidence>
<evidence type="ECO:0000256" key="2">
    <source>
        <dbReference type="ARBA" id="ARBA00022649"/>
    </source>
</evidence>
<dbReference type="HAMAP" id="MF_00265">
    <property type="entry name" value="VapC_Nob1"/>
    <property type="match status" value="1"/>
</dbReference>
<comment type="function">
    <text evidence="8">Toxic component of a toxin-antitoxin (TA) system. An RNase.</text>
</comment>
<dbReference type="AlphaFoldDB" id="A0A363ULC3"/>
<dbReference type="SUPFAM" id="SSF88723">
    <property type="entry name" value="PIN domain-like"/>
    <property type="match status" value="1"/>
</dbReference>
<evidence type="ECO:0000256" key="4">
    <source>
        <dbReference type="ARBA" id="ARBA00022723"/>
    </source>
</evidence>
<evidence type="ECO:0000313" key="10">
    <source>
        <dbReference type="EMBL" id="PWN56229.1"/>
    </source>
</evidence>
<keyword evidence="8" id="KW-0800">Toxin</keyword>
<keyword evidence="3 8" id="KW-0540">Nuclease</keyword>
<evidence type="ECO:0000313" key="11">
    <source>
        <dbReference type="Proteomes" id="UP000251800"/>
    </source>
</evidence>
<evidence type="ECO:0000259" key="9">
    <source>
        <dbReference type="Pfam" id="PF01850"/>
    </source>
</evidence>
<feature type="binding site" evidence="8">
    <location>
        <position position="103"/>
    </location>
    <ligand>
        <name>Mg(2+)</name>
        <dbReference type="ChEBI" id="CHEBI:18420"/>
    </ligand>
</feature>
<protein>
    <recommendedName>
        <fullName evidence="8">Ribonuclease VapC</fullName>
        <shortName evidence="8">RNase VapC</shortName>
        <ecNumber evidence="8">3.1.-.-</ecNumber>
    </recommendedName>
    <alternativeName>
        <fullName evidence="8">Toxin VapC</fullName>
    </alternativeName>
</protein>
<dbReference type="InterPro" id="IPR002716">
    <property type="entry name" value="PIN_dom"/>
</dbReference>
<evidence type="ECO:0000256" key="7">
    <source>
        <dbReference type="ARBA" id="ARBA00038093"/>
    </source>
</evidence>
<keyword evidence="5 8" id="KW-0378">Hydrolase</keyword>
<dbReference type="PANTHER" id="PTHR33653:SF1">
    <property type="entry name" value="RIBONUCLEASE VAPC2"/>
    <property type="match status" value="1"/>
</dbReference>
<dbReference type="GO" id="GO:0000287">
    <property type="term" value="F:magnesium ion binding"/>
    <property type="evidence" value="ECO:0007669"/>
    <property type="project" value="UniProtKB-UniRule"/>
</dbReference>
<dbReference type="InterPro" id="IPR022907">
    <property type="entry name" value="VapC_family"/>
</dbReference>
<evidence type="ECO:0000256" key="1">
    <source>
        <dbReference type="ARBA" id="ARBA00001946"/>
    </source>
</evidence>
<feature type="binding site" evidence="8">
    <location>
        <position position="6"/>
    </location>
    <ligand>
        <name>Mg(2+)</name>
        <dbReference type="ChEBI" id="CHEBI:18420"/>
    </ligand>
</feature>
<comment type="cofactor">
    <cofactor evidence="1 8">
        <name>Mg(2+)</name>
        <dbReference type="ChEBI" id="CHEBI:18420"/>
    </cofactor>
</comment>
<dbReference type="PANTHER" id="PTHR33653">
    <property type="entry name" value="RIBONUCLEASE VAPC2"/>
    <property type="match status" value="1"/>
</dbReference>
<dbReference type="RefSeq" id="WP_109720000.1">
    <property type="nucleotide sequence ID" value="NZ_QEQK01000006.1"/>
</dbReference>
<dbReference type="GO" id="GO:0090729">
    <property type="term" value="F:toxin activity"/>
    <property type="evidence" value="ECO:0007669"/>
    <property type="project" value="UniProtKB-KW"/>
</dbReference>
<dbReference type="InterPro" id="IPR050556">
    <property type="entry name" value="Type_II_TA_system_RNase"/>
</dbReference>
<reference evidence="10 11" key="1">
    <citation type="submission" date="2018-05" db="EMBL/GenBank/DDBJ databases">
        <title>Abyssibacter profundi OUC007T gen. nov., sp. nov, a marine bacterium isolated from seawater of the Mariana Trench.</title>
        <authorList>
            <person name="Zhou S."/>
        </authorList>
    </citation>
    <scope>NUCLEOTIDE SEQUENCE [LARGE SCALE GENOMIC DNA]</scope>
    <source>
        <strain evidence="10 11">OUC007</strain>
    </source>
</reference>
<sequence>MNFLIDTNIISELRKPADRRNQGVEQWFTQADPDTLFLSVLVVGEIRKGIEAKRMSDPSQAVALEFWLERIIDGYSDRMLPIDSETAQLWGRAQSIRPFPVIDGLLAATAQARGMVLVTRNVNDLEGWPASGLLMNPFIE</sequence>
<keyword evidence="4 8" id="KW-0479">Metal-binding</keyword>
<accession>A0A363ULC3</accession>
<organism evidence="10 11">
    <name type="scientific">Abyssibacter profundi</name>
    <dbReference type="NCBI Taxonomy" id="2182787"/>
    <lineage>
        <taxon>Bacteria</taxon>
        <taxon>Pseudomonadati</taxon>
        <taxon>Pseudomonadota</taxon>
        <taxon>Gammaproteobacteria</taxon>
        <taxon>Chromatiales</taxon>
        <taxon>Oceanococcaceae</taxon>
        <taxon>Abyssibacter</taxon>
    </lineage>
</organism>
<dbReference type="EC" id="3.1.-.-" evidence="8"/>
<comment type="similarity">
    <text evidence="7 8">Belongs to the PINc/VapC protein family.</text>
</comment>
<gene>
    <name evidence="8" type="primary">vapC</name>
    <name evidence="10" type="ORF">DEH80_08120</name>
</gene>
<name>A0A363ULC3_9GAMM</name>
<evidence type="ECO:0000256" key="6">
    <source>
        <dbReference type="ARBA" id="ARBA00022842"/>
    </source>
</evidence>
<dbReference type="EMBL" id="QEQK01000006">
    <property type="protein sequence ID" value="PWN56229.1"/>
    <property type="molecule type" value="Genomic_DNA"/>
</dbReference>
<dbReference type="GO" id="GO:0004540">
    <property type="term" value="F:RNA nuclease activity"/>
    <property type="evidence" value="ECO:0007669"/>
    <property type="project" value="InterPro"/>
</dbReference>
<dbReference type="Gene3D" id="3.40.50.1010">
    <property type="entry name" value="5'-nuclease"/>
    <property type="match status" value="1"/>
</dbReference>
<feature type="domain" description="PIN" evidence="9">
    <location>
        <begin position="4"/>
        <end position="121"/>
    </location>
</feature>
<dbReference type="Proteomes" id="UP000251800">
    <property type="component" value="Unassembled WGS sequence"/>
</dbReference>
<evidence type="ECO:0000256" key="5">
    <source>
        <dbReference type="ARBA" id="ARBA00022801"/>
    </source>
</evidence>
<dbReference type="Pfam" id="PF01850">
    <property type="entry name" value="PIN"/>
    <property type="match status" value="1"/>
</dbReference>
<dbReference type="InterPro" id="IPR029060">
    <property type="entry name" value="PIN-like_dom_sf"/>
</dbReference>